<dbReference type="EMBL" id="FONY01000031">
    <property type="protein sequence ID" value="SFF40102.1"/>
    <property type="molecule type" value="Genomic_DNA"/>
</dbReference>
<accession>A0A1I2ICM7</accession>
<dbReference type="STRING" id="1003.SAMN04488541_103115"/>
<proteinExistence type="predicted"/>
<dbReference type="PANTHER" id="PTHR48098:SF6">
    <property type="entry name" value="FERRI-BACILLIBACTIN ESTERASE BESA"/>
    <property type="match status" value="1"/>
</dbReference>
<protein>
    <submittedName>
        <fullName evidence="1">Enterochelin esterase</fullName>
    </submittedName>
</protein>
<name>A0A1I2ICM7_9BACT</name>
<dbReference type="SUPFAM" id="SSF53474">
    <property type="entry name" value="alpha/beta-Hydrolases"/>
    <property type="match status" value="1"/>
</dbReference>
<dbReference type="Proteomes" id="UP000199513">
    <property type="component" value="Unassembled WGS sequence"/>
</dbReference>
<dbReference type="Pfam" id="PF00756">
    <property type="entry name" value="Esterase"/>
    <property type="match status" value="1"/>
</dbReference>
<dbReference type="PANTHER" id="PTHR48098">
    <property type="entry name" value="ENTEROCHELIN ESTERASE-RELATED"/>
    <property type="match status" value="1"/>
</dbReference>
<keyword evidence="2" id="KW-1185">Reference proteome</keyword>
<evidence type="ECO:0000313" key="1">
    <source>
        <dbReference type="EMBL" id="SFF40102.1"/>
    </source>
</evidence>
<reference evidence="1 2" key="1">
    <citation type="submission" date="2016-10" db="EMBL/GenBank/DDBJ databases">
        <authorList>
            <person name="de Groot N.N."/>
        </authorList>
    </citation>
    <scope>NUCLEOTIDE SEQUENCE [LARGE SCALE GENOMIC DNA]</scope>
    <source>
        <strain>GEY</strain>
        <strain evidence="2">DSM 9560</strain>
    </source>
</reference>
<dbReference type="InterPro" id="IPR000801">
    <property type="entry name" value="Esterase-like"/>
</dbReference>
<evidence type="ECO:0000313" key="2">
    <source>
        <dbReference type="Proteomes" id="UP000199513"/>
    </source>
</evidence>
<dbReference type="Gene3D" id="3.40.50.1820">
    <property type="entry name" value="alpha/beta hydrolase"/>
    <property type="match status" value="1"/>
</dbReference>
<organism evidence="1 2">
    <name type="scientific">Thermoflexibacter ruber</name>
    <dbReference type="NCBI Taxonomy" id="1003"/>
    <lineage>
        <taxon>Bacteria</taxon>
        <taxon>Pseudomonadati</taxon>
        <taxon>Bacteroidota</taxon>
        <taxon>Cytophagia</taxon>
        <taxon>Cytophagales</taxon>
        <taxon>Thermoflexibacteraceae</taxon>
        <taxon>Thermoflexibacter</taxon>
    </lineage>
</organism>
<dbReference type="AlphaFoldDB" id="A0A1I2ICM7"/>
<sequence>MRFLPLLVKAPTTFFLLKIWLLAIYHIKIMSANKYEDATHEVNSRFLKMRKRIDIFLPPTYHQQPSHYFRLVIMNDGQDAKVLKIRENLDRLHLNQEIHPTILVAVHATQRIQEYGTAGHPDYANRGNKARTYTNFVVHELIPFLTHHYRLIKTPDTTAILGFSLGGLSAFDIAWSNPHIFGRVGVCSGSFWWRRHSANDDLAQIDRIMHDIVRNGYKKEGLKFWFEAGTNDETSDRNHNGIIDAIEDTLDLIAELILKGYDNQKDIKYVEVQGGEHNQRTWALVIPDFLKWAFGR</sequence>
<dbReference type="InterPro" id="IPR050583">
    <property type="entry name" value="Mycobacterial_A85_antigen"/>
</dbReference>
<gene>
    <name evidence="1" type="ORF">SAMN04488541_103115</name>
</gene>
<dbReference type="InterPro" id="IPR029058">
    <property type="entry name" value="AB_hydrolase_fold"/>
</dbReference>
<dbReference type="OrthoDB" id="9784036at2"/>